<dbReference type="OrthoDB" id="9774907at2"/>
<name>A0A4P6JVZ4_KTERU</name>
<accession>A0A4P6JVZ4</accession>
<dbReference type="AlphaFoldDB" id="A0A4P6JVZ4"/>
<organism evidence="1 2">
    <name type="scientific">Ktedonosporobacter rubrisoli</name>
    <dbReference type="NCBI Taxonomy" id="2509675"/>
    <lineage>
        <taxon>Bacteria</taxon>
        <taxon>Bacillati</taxon>
        <taxon>Chloroflexota</taxon>
        <taxon>Ktedonobacteria</taxon>
        <taxon>Ktedonobacterales</taxon>
        <taxon>Ktedonosporobacteraceae</taxon>
        <taxon>Ktedonosporobacter</taxon>
    </lineage>
</organism>
<dbReference type="KEGG" id="kbs:EPA93_25465"/>
<dbReference type="InterPro" id="IPR027417">
    <property type="entry name" value="P-loop_NTPase"/>
</dbReference>
<proteinExistence type="predicted"/>
<evidence type="ECO:0000313" key="1">
    <source>
        <dbReference type="EMBL" id="QBD79146.1"/>
    </source>
</evidence>
<reference evidence="1 2" key="1">
    <citation type="submission" date="2019-01" db="EMBL/GenBank/DDBJ databases">
        <title>Ktedonosporobacter rubrisoli SCAWS-G2.</title>
        <authorList>
            <person name="Huang Y."/>
            <person name="Yan B."/>
        </authorList>
    </citation>
    <scope>NUCLEOTIDE SEQUENCE [LARGE SCALE GENOMIC DNA]</scope>
    <source>
        <strain evidence="1 2">SCAWS-G2</strain>
    </source>
</reference>
<evidence type="ECO:0000313" key="2">
    <source>
        <dbReference type="Proteomes" id="UP000290365"/>
    </source>
</evidence>
<dbReference type="RefSeq" id="WP_129890199.1">
    <property type="nucleotide sequence ID" value="NZ_CP035758.1"/>
</dbReference>
<dbReference type="EMBL" id="CP035758">
    <property type="protein sequence ID" value="QBD79146.1"/>
    <property type="molecule type" value="Genomic_DNA"/>
</dbReference>
<dbReference type="SUPFAM" id="SSF52540">
    <property type="entry name" value="P-loop containing nucleoside triphosphate hydrolases"/>
    <property type="match status" value="1"/>
</dbReference>
<gene>
    <name evidence="1" type="ORF">EPA93_25465</name>
</gene>
<dbReference type="Gene3D" id="3.40.50.300">
    <property type="entry name" value="P-loop containing nucleotide triphosphate hydrolases"/>
    <property type="match status" value="1"/>
</dbReference>
<sequence>MRDTRFVFVEGIMGSGKTTTARFLTKELQRQKIAARFLAEGRTIEEPQHPLRMEGAFPHPRAIWLDLTVEEFVAISLKKWHDFVEAVLQGSEVVLCDGLLFHGNMTDLLLMNADIEVLRQYVAQIIACLRPLNPVIIYFSHPDVAQAIRGICNARGSKWEAYQVNWKVPSPYGVQRSLQGFAGLVQLYQIYCEICEEILLSLQVPKLVIYHLGDWKAYYRRILNFLQLPPEVCDESKECI</sequence>
<evidence type="ECO:0008006" key="3">
    <source>
        <dbReference type="Google" id="ProtNLM"/>
    </source>
</evidence>
<keyword evidence="2" id="KW-1185">Reference proteome</keyword>
<dbReference type="Proteomes" id="UP000290365">
    <property type="component" value="Chromosome"/>
</dbReference>
<protein>
    <recommendedName>
        <fullName evidence="3">Thymidylate kinase-like domain-containing protein</fullName>
    </recommendedName>
</protein>